<gene>
    <name evidence="7" type="ORF">PUN28_004717</name>
</gene>
<keyword evidence="8" id="KW-1185">Reference proteome</keyword>
<evidence type="ECO:0000256" key="6">
    <source>
        <dbReference type="SAM" id="Phobius"/>
    </source>
</evidence>
<keyword evidence="4 6" id="KW-0472">Membrane</keyword>
<dbReference type="Gene3D" id="1.10.1450.10">
    <property type="entry name" value="Tetraspanin"/>
    <property type="match status" value="1"/>
</dbReference>
<dbReference type="CDD" id="cd03127">
    <property type="entry name" value="tetraspanin_LEL"/>
    <property type="match status" value="1"/>
</dbReference>
<keyword evidence="2 6" id="KW-0812">Transmembrane</keyword>
<name>A0AAW2GH10_9HYME</name>
<accession>A0AAW2GH10</accession>
<evidence type="ECO:0000256" key="1">
    <source>
        <dbReference type="ARBA" id="ARBA00004141"/>
    </source>
</evidence>
<keyword evidence="3 6" id="KW-1133">Transmembrane helix</keyword>
<reference evidence="7 8" key="1">
    <citation type="submission" date="2023-03" db="EMBL/GenBank/DDBJ databases">
        <title>High recombination rates correlate with genetic variation in Cardiocondyla obscurior ants.</title>
        <authorList>
            <person name="Errbii M."/>
        </authorList>
    </citation>
    <scope>NUCLEOTIDE SEQUENCE [LARGE SCALE GENOMIC DNA]</scope>
    <source>
        <strain evidence="7">Alpha-2009</strain>
        <tissue evidence="7">Whole body</tissue>
    </source>
</reference>
<evidence type="ECO:0000256" key="4">
    <source>
        <dbReference type="ARBA" id="ARBA00023136"/>
    </source>
</evidence>
<dbReference type="AlphaFoldDB" id="A0AAW2GH10"/>
<dbReference type="InterPro" id="IPR008952">
    <property type="entry name" value="Tetraspanin_EC2_sf"/>
</dbReference>
<evidence type="ECO:0000313" key="8">
    <source>
        <dbReference type="Proteomes" id="UP001430953"/>
    </source>
</evidence>
<dbReference type="GO" id="GO:0016020">
    <property type="term" value="C:membrane"/>
    <property type="evidence" value="ECO:0007669"/>
    <property type="project" value="UniProtKB-SubCell"/>
</dbReference>
<dbReference type="PRINTS" id="PR00259">
    <property type="entry name" value="TMFOUR"/>
</dbReference>
<evidence type="ECO:0008006" key="9">
    <source>
        <dbReference type="Google" id="ProtNLM"/>
    </source>
</evidence>
<dbReference type="Pfam" id="PF00335">
    <property type="entry name" value="Tetraspanin"/>
    <property type="match status" value="1"/>
</dbReference>
<feature type="transmembrane region" description="Helical" evidence="6">
    <location>
        <begin position="136"/>
        <end position="161"/>
    </location>
</feature>
<evidence type="ECO:0000313" key="7">
    <source>
        <dbReference type="EMBL" id="KAL0125850.1"/>
    </source>
</evidence>
<dbReference type="InterPro" id="IPR018499">
    <property type="entry name" value="Tetraspanin/Peripherin"/>
</dbReference>
<dbReference type="EMBL" id="JADYXP020000004">
    <property type="protein sequence ID" value="KAL0125850.1"/>
    <property type="molecule type" value="Genomic_DNA"/>
</dbReference>
<feature type="region of interest" description="Disordered" evidence="5">
    <location>
        <begin position="19"/>
        <end position="53"/>
    </location>
</feature>
<comment type="caution">
    <text evidence="7">The sequence shown here is derived from an EMBL/GenBank/DDBJ whole genome shotgun (WGS) entry which is preliminary data.</text>
</comment>
<dbReference type="SUPFAM" id="SSF48652">
    <property type="entry name" value="Tetraspanin"/>
    <property type="match status" value="1"/>
</dbReference>
<comment type="subcellular location">
    <subcellularLocation>
        <location evidence="1">Membrane</location>
        <topology evidence="1">Multi-pass membrane protein</topology>
    </subcellularLocation>
</comment>
<dbReference type="Proteomes" id="UP001430953">
    <property type="component" value="Unassembled WGS sequence"/>
</dbReference>
<evidence type="ECO:0000256" key="5">
    <source>
        <dbReference type="SAM" id="MobiDB-lite"/>
    </source>
</evidence>
<protein>
    <recommendedName>
        <fullName evidence="9">Tetraspanin</fullName>
    </recommendedName>
</protein>
<organism evidence="7 8">
    <name type="scientific">Cardiocondyla obscurior</name>
    <dbReference type="NCBI Taxonomy" id="286306"/>
    <lineage>
        <taxon>Eukaryota</taxon>
        <taxon>Metazoa</taxon>
        <taxon>Ecdysozoa</taxon>
        <taxon>Arthropoda</taxon>
        <taxon>Hexapoda</taxon>
        <taxon>Insecta</taxon>
        <taxon>Pterygota</taxon>
        <taxon>Neoptera</taxon>
        <taxon>Endopterygota</taxon>
        <taxon>Hymenoptera</taxon>
        <taxon>Apocrita</taxon>
        <taxon>Aculeata</taxon>
        <taxon>Formicoidea</taxon>
        <taxon>Formicidae</taxon>
        <taxon>Myrmicinae</taxon>
        <taxon>Cardiocondyla</taxon>
    </lineage>
</organism>
<feature type="compositionally biased region" description="Acidic residues" evidence="5">
    <location>
        <begin position="25"/>
        <end position="40"/>
    </location>
</feature>
<feature type="transmembrane region" description="Helical" evidence="6">
    <location>
        <begin position="69"/>
        <end position="92"/>
    </location>
</feature>
<evidence type="ECO:0000256" key="3">
    <source>
        <dbReference type="ARBA" id="ARBA00022989"/>
    </source>
</evidence>
<proteinExistence type="predicted"/>
<feature type="transmembrane region" description="Helical" evidence="6">
    <location>
        <begin position="255"/>
        <end position="274"/>
    </location>
</feature>
<evidence type="ECO:0000256" key="2">
    <source>
        <dbReference type="ARBA" id="ARBA00022692"/>
    </source>
</evidence>
<dbReference type="PANTHER" id="PTHR19282">
    <property type="entry name" value="TETRASPANIN"/>
    <property type="match status" value="1"/>
</dbReference>
<feature type="transmembrane region" description="Helical" evidence="6">
    <location>
        <begin position="104"/>
        <end position="129"/>
    </location>
</feature>
<sequence length="291" mass="33094">MTRNCVNWGKLWLSAMGRDKNKDENESDTDDDISESDETLSTEKSSRNVDDSPESFYERLPMGCSKFSFLLLNSMILLAGAAVIALSIWILATEDLTFRFFGQRLSVTILLILGVFVFLVALTGIVGIVKRKEHLMVFYIICQTVALCAVFISLTISFPIFDMITKKVRDGMIYSMKNYQSKDWAEEWDNTHRYLKCCGIRSSRDWLDHHMNIPESCCSTSTKQCLPMTENMSYKSGCLKEAIILFKSYIQTTSISTLVICPILIISVLLAISLRKELKANYLTRNEIVDS</sequence>